<dbReference type="Proteomes" id="UP000001307">
    <property type="component" value="Unassembled WGS sequence"/>
</dbReference>
<evidence type="ECO:0000259" key="2">
    <source>
        <dbReference type="PROSITE" id="PS00028"/>
    </source>
</evidence>
<organism evidence="3">
    <name type="scientific">Oikopleura dioica</name>
    <name type="common">Tunicate</name>
    <dbReference type="NCBI Taxonomy" id="34765"/>
    <lineage>
        <taxon>Eukaryota</taxon>
        <taxon>Metazoa</taxon>
        <taxon>Chordata</taxon>
        <taxon>Tunicata</taxon>
        <taxon>Appendicularia</taxon>
        <taxon>Copelata</taxon>
        <taxon>Oikopleuridae</taxon>
        <taxon>Oikopleura</taxon>
    </lineage>
</organism>
<dbReference type="AlphaFoldDB" id="E4XUD9"/>
<keyword evidence="1" id="KW-0175">Coiled coil</keyword>
<sequence>MVEFLDDQGRRNRERAAVRNRRMRRQTAAALARQRREEEERAAAALENREEYEKVLYTMFKDQEVADLSDVPRLGSVITLAVIIGERSQLGDTMALTAANAKLREIREIIDPGHVWNNQMGDSFINHHDQRMMRKAVFQVDDHALAMKYYDLIDIDLRENIHQKVLEFRFKQVLPKMMIRAVFSQFYCSHCVSLLIDKKELKKHMLQMHRSDVLTQHRRPNTEENEEQRLLRLIKRSKLRRWLYGTLRNDELVNAIRLANELTMSLVNYDNEEETEIRVHEQEPIPETRF</sequence>
<gene>
    <name evidence="3" type="ORF">GSOID_T00004637001</name>
</gene>
<accession>E4XUD9</accession>
<reference evidence="3" key="1">
    <citation type="journal article" date="2010" name="Science">
        <title>Plasticity of animal genome architecture unmasked by rapid evolution of a pelagic tunicate.</title>
        <authorList>
            <person name="Denoeud F."/>
            <person name="Henriet S."/>
            <person name="Mungpakdee S."/>
            <person name="Aury J.M."/>
            <person name="Da Silva C."/>
            <person name="Brinkmann H."/>
            <person name="Mikhaleva J."/>
            <person name="Olsen L.C."/>
            <person name="Jubin C."/>
            <person name="Canestro C."/>
            <person name="Bouquet J.M."/>
            <person name="Danks G."/>
            <person name="Poulain J."/>
            <person name="Campsteijn C."/>
            <person name="Adamski M."/>
            <person name="Cross I."/>
            <person name="Yadetie F."/>
            <person name="Muffato M."/>
            <person name="Louis A."/>
            <person name="Butcher S."/>
            <person name="Tsagkogeorga G."/>
            <person name="Konrad A."/>
            <person name="Singh S."/>
            <person name="Jensen M.F."/>
            <person name="Cong E.H."/>
            <person name="Eikeseth-Otteraa H."/>
            <person name="Noel B."/>
            <person name="Anthouard V."/>
            <person name="Porcel B.M."/>
            <person name="Kachouri-Lafond R."/>
            <person name="Nishino A."/>
            <person name="Ugolini M."/>
            <person name="Chourrout P."/>
            <person name="Nishida H."/>
            <person name="Aasland R."/>
            <person name="Huzurbazar S."/>
            <person name="Westhof E."/>
            <person name="Delsuc F."/>
            <person name="Lehrach H."/>
            <person name="Reinhardt R."/>
            <person name="Weissenbach J."/>
            <person name="Roy S.W."/>
            <person name="Artiguenave F."/>
            <person name="Postlethwait J.H."/>
            <person name="Manak J.R."/>
            <person name="Thompson E.M."/>
            <person name="Jaillon O."/>
            <person name="Du Pasquier L."/>
            <person name="Boudinot P."/>
            <person name="Liberles D.A."/>
            <person name="Volff J.N."/>
            <person name="Philippe H."/>
            <person name="Lenhard B."/>
            <person name="Roest Crollius H."/>
            <person name="Wincker P."/>
            <person name="Chourrout D."/>
        </authorList>
    </citation>
    <scope>NUCLEOTIDE SEQUENCE [LARGE SCALE GENOMIC DNA]</scope>
</reference>
<keyword evidence="4" id="KW-1185">Reference proteome</keyword>
<evidence type="ECO:0000313" key="3">
    <source>
        <dbReference type="EMBL" id="CBY13336.1"/>
    </source>
</evidence>
<proteinExistence type="predicted"/>
<dbReference type="PROSITE" id="PS00028">
    <property type="entry name" value="ZINC_FINGER_C2H2_1"/>
    <property type="match status" value="1"/>
</dbReference>
<dbReference type="InterPro" id="IPR013087">
    <property type="entry name" value="Znf_C2H2_type"/>
</dbReference>
<feature type="coiled-coil region" evidence="1">
    <location>
        <begin position="28"/>
        <end position="55"/>
    </location>
</feature>
<protein>
    <recommendedName>
        <fullName evidence="2">C2H2-type domain-containing protein</fullName>
    </recommendedName>
</protein>
<evidence type="ECO:0000313" key="4">
    <source>
        <dbReference type="Proteomes" id="UP000001307"/>
    </source>
</evidence>
<name>E4XUD9_OIKDI</name>
<evidence type="ECO:0000256" key="1">
    <source>
        <dbReference type="SAM" id="Coils"/>
    </source>
</evidence>
<feature type="domain" description="C2H2-type" evidence="2">
    <location>
        <begin position="188"/>
        <end position="209"/>
    </location>
</feature>
<dbReference type="InParanoid" id="E4XUD9"/>
<dbReference type="EMBL" id="FN653176">
    <property type="protein sequence ID" value="CBY13336.1"/>
    <property type="molecule type" value="Genomic_DNA"/>
</dbReference>